<proteinExistence type="predicted"/>
<dbReference type="Gene3D" id="1.10.260.40">
    <property type="entry name" value="lambda repressor-like DNA-binding domains"/>
    <property type="match status" value="1"/>
</dbReference>
<dbReference type="AlphaFoldDB" id="A0A0S4XMN9"/>
<sequence>MAEAIKIKALIDALAVEKGVLTAVAKRADVSRTALSLILHGRYKASPAKILKKINEAYSNIERGMVNCPALKDEINVKVCRKFTNAIKAGENLTGTNFLVVKDVCPYCRNF</sequence>
<dbReference type="SUPFAM" id="SSF47413">
    <property type="entry name" value="lambda repressor-like DNA-binding domains"/>
    <property type="match status" value="1"/>
</dbReference>
<dbReference type="EMBL" id="FAXN01000021">
    <property type="protein sequence ID" value="CUV65205.1"/>
    <property type="molecule type" value="Genomic_DNA"/>
</dbReference>
<protein>
    <submittedName>
        <fullName evidence="1">Uncharacterized protein</fullName>
    </submittedName>
</protein>
<name>A0A0S4XMN9_9BACT</name>
<organism evidence="1">
    <name type="scientific">Sulfurovum sp. enrichment culture clone C5</name>
    <dbReference type="NCBI Taxonomy" id="497650"/>
    <lineage>
        <taxon>Bacteria</taxon>
        <taxon>Pseudomonadati</taxon>
        <taxon>Campylobacterota</taxon>
        <taxon>Epsilonproteobacteria</taxon>
        <taxon>Campylobacterales</taxon>
        <taxon>Sulfurovaceae</taxon>
        <taxon>Sulfurovum</taxon>
        <taxon>environmental samples</taxon>
    </lineage>
</organism>
<reference evidence="1" key="1">
    <citation type="submission" date="2015-11" db="EMBL/GenBank/DDBJ databases">
        <authorList>
            <person name="Zhang Y."/>
            <person name="Guo Z."/>
        </authorList>
    </citation>
    <scope>NUCLEOTIDE SEQUENCE</scope>
    <source>
        <strain evidence="1">BN30871</strain>
    </source>
</reference>
<dbReference type="GO" id="GO:0003677">
    <property type="term" value="F:DNA binding"/>
    <property type="evidence" value="ECO:0007669"/>
    <property type="project" value="InterPro"/>
</dbReference>
<dbReference type="InterPro" id="IPR010982">
    <property type="entry name" value="Lambda_DNA-bd_dom_sf"/>
</dbReference>
<evidence type="ECO:0000313" key="1">
    <source>
        <dbReference type="EMBL" id="CUV65205.1"/>
    </source>
</evidence>
<gene>
    <name evidence="1" type="ORF">BN3087_220022</name>
</gene>
<accession>A0A0S4XMN9</accession>